<organism evidence="11 15">
    <name type="scientific">Enterococcus gallinarum</name>
    <dbReference type="NCBI Taxonomy" id="1353"/>
    <lineage>
        <taxon>Bacteria</taxon>
        <taxon>Bacillati</taxon>
        <taxon>Bacillota</taxon>
        <taxon>Bacilli</taxon>
        <taxon>Lactobacillales</taxon>
        <taxon>Enterococcaceae</taxon>
        <taxon>Enterococcus</taxon>
    </lineage>
</organism>
<evidence type="ECO:0000313" key="10">
    <source>
        <dbReference type="EMBL" id="MBA0972091.1"/>
    </source>
</evidence>
<gene>
    <name evidence="11" type="primary">budA</name>
    <name evidence="12" type="ORF">EGM181_16720</name>
    <name evidence="10" type="ORF">HWH42_05765</name>
    <name evidence="11" type="ORF">QRX88_06330</name>
</gene>
<evidence type="ECO:0000256" key="8">
    <source>
        <dbReference type="ARBA" id="ARBA00023239"/>
    </source>
</evidence>
<evidence type="ECO:0000256" key="1">
    <source>
        <dbReference type="ARBA" id="ARBA00001784"/>
    </source>
</evidence>
<keyword evidence="8 9" id="KW-0456">Lyase</keyword>
<dbReference type="GeneID" id="93222928"/>
<dbReference type="EC" id="4.1.1.5" evidence="4 9"/>
<reference evidence="11 15" key="3">
    <citation type="submission" date="2023-06" db="EMBL/GenBank/DDBJ databases">
        <title>Acute promotion of culturable opportunistic pathogens and persistent increase of antibiotic resistance following antibiotic exposure in mouse gut microbiota.</title>
        <authorList>
            <person name="Li L."/>
            <person name="Wang B."/>
            <person name="Sun Y."/>
            <person name="Wang M."/>
            <person name="Xu H."/>
        </authorList>
    </citation>
    <scope>NUCLEOTIDE SEQUENCE [LARGE SCALE GENOMIC DNA]</scope>
    <source>
        <strain evidence="11 15">CRI2_2</strain>
    </source>
</reference>
<protein>
    <recommendedName>
        <fullName evidence="5 9">Alpha-acetolactate decarboxylase</fullName>
        <ecNumber evidence="4 9">4.1.1.5</ecNumber>
    </recommendedName>
</protein>
<reference evidence="10 14" key="2">
    <citation type="submission" date="2020-06" db="EMBL/GenBank/DDBJ databases">
        <title>Crossreactivity between MHC class I-restricted antigens from cancer cells and an enterococcal bacteriophage.</title>
        <authorList>
            <person name="Fluckiger A."/>
            <person name="Daillere R."/>
            <person name="Sassi M."/>
            <person name="Cattoir V."/>
            <person name="Kroemer G."/>
            <person name="Zitvogel L."/>
        </authorList>
    </citation>
    <scope>NUCLEOTIDE SEQUENCE [LARGE SCALE GENOMIC DNA]</scope>
    <source>
        <strain evidence="10 14">EG4</strain>
    </source>
</reference>
<name>A0A2K3QVW2_ENTGA</name>
<comment type="similarity">
    <text evidence="3 9">Belongs to the alpha-acetolactate decarboxylase family.</text>
</comment>
<evidence type="ECO:0000313" key="15">
    <source>
        <dbReference type="Proteomes" id="UP001241571"/>
    </source>
</evidence>
<evidence type="ECO:0000313" key="13">
    <source>
        <dbReference type="Proteomes" id="UP000516696"/>
    </source>
</evidence>
<evidence type="ECO:0000256" key="4">
    <source>
        <dbReference type="ARBA" id="ARBA00013204"/>
    </source>
</evidence>
<dbReference type="PIRSF" id="PIRSF001332">
    <property type="entry name" value="Acetolac_decarb"/>
    <property type="match status" value="1"/>
</dbReference>
<reference evidence="12 13" key="1">
    <citation type="submission" date="2020-03" db="EMBL/GenBank/DDBJ databases">
        <title>Characterization of ganglioside-mimicking enterococci.</title>
        <authorList>
            <person name="Patry R.T."/>
            <person name="Nothaft H."/>
            <person name="Bridger R."/>
            <person name="Shajahan A."/>
            <person name="Huynh S."/>
            <person name="Sanchez S."/>
            <person name="Azadi P."/>
            <person name="Cooper K."/>
            <person name="Miller W.G."/>
            <person name="Parker C.T."/>
            <person name="Wells L."/>
            <person name="Szymanski C.M."/>
        </authorList>
    </citation>
    <scope>NUCLEOTIDE SEQUENCE [LARGE SCALE GENOMIC DNA]</scope>
    <source>
        <strain evidence="12 13">EGM181</strain>
    </source>
</reference>
<dbReference type="GO" id="GO:0045151">
    <property type="term" value="P:acetoin biosynthetic process"/>
    <property type="evidence" value="ECO:0007669"/>
    <property type="project" value="UniProtKB-UniRule"/>
</dbReference>
<comment type="pathway">
    <text evidence="2 9">Polyol metabolism; (R,R)-butane-2,3-diol biosynthesis; (R,R)-butane-2,3-diol from pyruvate: step 2/3.</text>
</comment>
<dbReference type="GO" id="GO:0047605">
    <property type="term" value="F:acetolactate decarboxylase activity"/>
    <property type="evidence" value="ECO:0007669"/>
    <property type="project" value="UniProtKB-UniRule"/>
</dbReference>
<keyword evidence="6 9" id="KW-0210">Decarboxylase</keyword>
<evidence type="ECO:0000313" key="14">
    <source>
        <dbReference type="Proteomes" id="UP000571857"/>
    </source>
</evidence>
<evidence type="ECO:0000256" key="6">
    <source>
        <dbReference type="ARBA" id="ARBA00022793"/>
    </source>
</evidence>
<dbReference type="CDD" id="cd17299">
    <property type="entry name" value="acetolactate_decarboxylase"/>
    <property type="match status" value="1"/>
</dbReference>
<sequence>MNVKSKSYLYQHGTLGGLMEDLMDGTEQIGKMLAYGDTGIGTLAGSNGEIIFLEGVIYHVDETGQVKQLTGTETTPYAAVVDFAATDELAFDTEATDEEVKGRLLATISPNLFAAIKLHGMFDTMHVRVAPKQEKPYPKFVEIIQNQPEFTATEIAGTIVGFFTPKLFHGAAAAGFHLHFISDDHQFAGHVLDFSLISGEAEVMEVAEFRQHFPIENAEFLQREIDVEKIARDIEEAE</sequence>
<dbReference type="Proteomes" id="UP000516696">
    <property type="component" value="Chromosome"/>
</dbReference>
<dbReference type="InterPro" id="IPR005128">
    <property type="entry name" value="Acetolactate_a_deCO2ase"/>
</dbReference>
<evidence type="ECO:0000256" key="3">
    <source>
        <dbReference type="ARBA" id="ARBA00007106"/>
    </source>
</evidence>
<evidence type="ECO:0000256" key="5">
    <source>
        <dbReference type="ARBA" id="ARBA00020164"/>
    </source>
</evidence>
<dbReference type="PANTHER" id="PTHR35524">
    <property type="entry name" value="ALPHA-ACETOLACTATE DECARBOXYLASE"/>
    <property type="match status" value="1"/>
</dbReference>
<evidence type="ECO:0000256" key="2">
    <source>
        <dbReference type="ARBA" id="ARBA00005170"/>
    </source>
</evidence>
<keyword evidence="7 9" id="KW-0005">Acetoin biosynthesis</keyword>
<proteinExistence type="inferred from homology"/>
<dbReference type="EMBL" id="JABXJK010000029">
    <property type="protein sequence ID" value="MBA0972091.1"/>
    <property type="molecule type" value="Genomic_DNA"/>
</dbReference>
<dbReference type="Pfam" id="PF03306">
    <property type="entry name" value="AAL_decarboxy"/>
    <property type="match status" value="1"/>
</dbReference>
<accession>A0A2K3QVW2</accession>
<evidence type="ECO:0000256" key="9">
    <source>
        <dbReference type="PIRNR" id="PIRNR001332"/>
    </source>
</evidence>
<dbReference type="Gene3D" id="3.30.1330.80">
    <property type="entry name" value="Hypothetical protein, similar to alpha- acetolactate decarboxylase, domain 2"/>
    <property type="match status" value="2"/>
</dbReference>
<dbReference type="SUPFAM" id="SSF117856">
    <property type="entry name" value="AF0104/ALDC/Ptd012-like"/>
    <property type="match status" value="1"/>
</dbReference>
<evidence type="ECO:0000313" key="11">
    <source>
        <dbReference type="EMBL" id="MDL4935336.1"/>
    </source>
</evidence>
<dbReference type="Proteomes" id="UP001241571">
    <property type="component" value="Unassembled WGS sequence"/>
</dbReference>
<dbReference type="EMBL" id="CP050485">
    <property type="protein sequence ID" value="QOG28796.1"/>
    <property type="molecule type" value="Genomic_DNA"/>
</dbReference>
<dbReference type="PANTHER" id="PTHR35524:SF1">
    <property type="entry name" value="ALPHA-ACETOLACTATE DECARBOXYLASE"/>
    <property type="match status" value="1"/>
</dbReference>
<dbReference type="NCBIfam" id="TIGR01252">
    <property type="entry name" value="acetolac_decarb"/>
    <property type="match status" value="1"/>
</dbReference>
<comment type="catalytic activity">
    <reaction evidence="1 9">
        <text>(2S)-2-acetolactate + H(+) = (R)-acetoin + CO2</text>
        <dbReference type="Rhea" id="RHEA:21580"/>
        <dbReference type="ChEBI" id="CHEBI:15378"/>
        <dbReference type="ChEBI" id="CHEBI:15686"/>
        <dbReference type="ChEBI" id="CHEBI:16526"/>
        <dbReference type="ChEBI" id="CHEBI:58476"/>
        <dbReference type="EC" id="4.1.1.5"/>
    </reaction>
</comment>
<evidence type="ECO:0000256" key="7">
    <source>
        <dbReference type="ARBA" id="ARBA00023061"/>
    </source>
</evidence>
<dbReference type="Proteomes" id="UP000571857">
    <property type="component" value="Unassembled WGS sequence"/>
</dbReference>
<evidence type="ECO:0000313" key="12">
    <source>
        <dbReference type="EMBL" id="QOG28796.1"/>
    </source>
</evidence>
<dbReference type="EMBL" id="JASUBT010000003">
    <property type="protein sequence ID" value="MDL4935336.1"/>
    <property type="molecule type" value="Genomic_DNA"/>
</dbReference>
<dbReference type="AlphaFoldDB" id="A0A2K3QVW2"/>
<dbReference type="RefSeq" id="WP_003127915.1">
    <property type="nucleotide sequence ID" value="NZ_BSYC01000001.1"/>
</dbReference>